<dbReference type="GO" id="GO:0005737">
    <property type="term" value="C:cytoplasm"/>
    <property type="evidence" value="ECO:0007669"/>
    <property type="project" value="TreeGrafter"/>
</dbReference>
<keyword evidence="3" id="KW-0808">Transferase</keyword>
<dbReference type="PANTHER" id="PTHR31811">
    <property type="entry name" value="TRNA A64-2'-O-RIBOSYLPHOSPHATE TRANSFERASE"/>
    <property type="match status" value="1"/>
</dbReference>
<proteinExistence type="predicted"/>
<gene>
    <name evidence="3" type="ORF">DM01DRAFT_1303579</name>
</gene>
<comment type="caution">
    <text evidence="3">The sequence shown here is derived from an EMBL/GenBank/DDBJ whole genome shotgun (WGS) entry which is preliminary data.</text>
</comment>
<dbReference type="AlphaFoldDB" id="A0A1X2GLY6"/>
<evidence type="ECO:0000259" key="2">
    <source>
        <dbReference type="Pfam" id="PF17184"/>
    </source>
</evidence>
<dbReference type="Pfam" id="PF04179">
    <property type="entry name" value="Init_tRNA_PT"/>
    <property type="match status" value="1"/>
</dbReference>
<name>A0A1X2GLY6_9FUNG</name>
<dbReference type="GO" id="GO:0019988">
    <property type="term" value="P:charged-tRNA amino acid modification"/>
    <property type="evidence" value="ECO:0007669"/>
    <property type="project" value="EnsemblFungi"/>
</dbReference>
<dbReference type="InterPro" id="IPR029021">
    <property type="entry name" value="Prot-tyrosine_phosphatase-like"/>
</dbReference>
<dbReference type="OrthoDB" id="45256at2759"/>
<dbReference type="InterPro" id="IPR033421">
    <property type="entry name" value="Rit1_DUSP-like"/>
</dbReference>
<dbReference type="InterPro" id="IPR007306">
    <property type="entry name" value="Rit1"/>
</dbReference>
<accession>A0A1X2GLY6</accession>
<keyword evidence="4" id="KW-1185">Reference proteome</keyword>
<dbReference type="Proteomes" id="UP000242146">
    <property type="component" value="Unassembled WGS sequence"/>
</dbReference>
<dbReference type="EMBL" id="MCGT01000010">
    <property type="protein sequence ID" value="ORX56180.1"/>
    <property type="molecule type" value="Genomic_DNA"/>
</dbReference>
<dbReference type="STRING" id="101127.A0A1X2GLY6"/>
<dbReference type="PIRSF" id="PIRSF007747">
    <property type="entry name" value="Ribosyl_Ptfrase"/>
    <property type="match status" value="1"/>
</dbReference>
<feature type="domain" description="Rit1 DUSP-like" evidence="1">
    <location>
        <begin position="350"/>
        <end position="454"/>
    </location>
</feature>
<feature type="domain" description="Rit1 N-terminal" evidence="2">
    <location>
        <begin position="11"/>
        <end position="280"/>
    </location>
</feature>
<evidence type="ECO:0000259" key="1">
    <source>
        <dbReference type="Pfam" id="PF04179"/>
    </source>
</evidence>
<dbReference type="Gene3D" id="3.90.190.10">
    <property type="entry name" value="Protein tyrosine phosphatase superfamily"/>
    <property type="match status" value="1"/>
</dbReference>
<dbReference type="InterPro" id="IPR033449">
    <property type="entry name" value="Rit1_N"/>
</dbReference>
<dbReference type="Pfam" id="PF17184">
    <property type="entry name" value="Rit1_C"/>
    <property type="match status" value="1"/>
</dbReference>
<evidence type="ECO:0000313" key="3">
    <source>
        <dbReference type="EMBL" id="ORX56180.1"/>
    </source>
</evidence>
<protein>
    <submittedName>
        <fullName evidence="3">Initiator tRNA phosphoribosyl transferase</fullName>
    </submittedName>
</protein>
<sequence>MIRFGQELDAISKDHKRIFNRLKSIVEDAQFIDQVIDTYPSMAIISNERCGSWYINRVKHPQTFSAYFKSTDGHMGQWDFNMRRANLHLVQVITDHRGGIVVDSTRRGKRIPDALAKTVPIWCCTLNRTICRYRELQGIDSPQDWDTSFHSLPSAISRSEHVQIEARIDAFVDKFWKYNVDIAPMERLLQKPLRPFWLTPESNLSFPIECMDVYPVICVSASQFIQDGGCQGRDGYLYVQGSADDQEAWSLGLTARLFWQHHSPILQQASTCAEVVQELMARDRQERQLVQHKGEQSVDSEAWHFIEGTTLAVGDKSAVLNWTQHFDAAIQCCVDGASASNKDVVISHWLDLSIPEGKKGQHVLEKAIPDALAFAKPYLQQGKRVLVFSVDGKDRAVGVALALFVNNYDDQNVWQPAPSRKLTKESIRQKLIQLISSHPQASPSRVTLRRVNTHFLSSSAN</sequence>
<evidence type="ECO:0000313" key="4">
    <source>
        <dbReference type="Proteomes" id="UP000242146"/>
    </source>
</evidence>
<dbReference type="PANTHER" id="PTHR31811:SF0">
    <property type="entry name" value="TRNA A64-2'-O-RIBOSYLPHOSPHATE TRANSFERASE"/>
    <property type="match status" value="1"/>
</dbReference>
<organism evidence="3 4">
    <name type="scientific">Hesseltinella vesiculosa</name>
    <dbReference type="NCBI Taxonomy" id="101127"/>
    <lineage>
        <taxon>Eukaryota</taxon>
        <taxon>Fungi</taxon>
        <taxon>Fungi incertae sedis</taxon>
        <taxon>Mucoromycota</taxon>
        <taxon>Mucoromycotina</taxon>
        <taxon>Mucoromycetes</taxon>
        <taxon>Mucorales</taxon>
        <taxon>Cunninghamellaceae</taxon>
        <taxon>Hesseltinella</taxon>
    </lineage>
</organism>
<dbReference type="GO" id="GO:0043399">
    <property type="term" value="F:tRNA adenosine(64)-2'-O-ribosylphosphate transferase activity"/>
    <property type="evidence" value="ECO:0007669"/>
    <property type="project" value="InterPro"/>
</dbReference>
<reference evidence="3 4" key="1">
    <citation type="submission" date="2016-07" db="EMBL/GenBank/DDBJ databases">
        <title>Pervasive Adenine N6-methylation of Active Genes in Fungi.</title>
        <authorList>
            <consortium name="DOE Joint Genome Institute"/>
            <person name="Mondo S.J."/>
            <person name="Dannebaum R.O."/>
            <person name="Kuo R.C."/>
            <person name="Labutti K."/>
            <person name="Haridas S."/>
            <person name="Kuo A."/>
            <person name="Salamov A."/>
            <person name="Ahrendt S.R."/>
            <person name="Lipzen A."/>
            <person name="Sullivan W."/>
            <person name="Andreopoulos W.B."/>
            <person name="Clum A."/>
            <person name="Lindquist E."/>
            <person name="Daum C."/>
            <person name="Ramamoorthy G.K."/>
            <person name="Gryganskyi A."/>
            <person name="Culley D."/>
            <person name="Magnuson J.K."/>
            <person name="James T.Y."/>
            <person name="O'Malley M.A."/>
            <person name="Stajich J.E."/>
            <person name="Spatafora J.W."/>
            <person name="Visel A."/>
            <person name="Grigoriev I.V."/>
        </authorList>
    </citation>
    <scope>NUCLEOTIDE SEQUENCE [LARGE SCALE GENOMIC DNA]</scope>
    <source>
        <strain evidence="3 4">NRRL 3301</strain>
    </source>
</reference>